<dbReference type="GO" id="GO:0030001">
    <property type="term" value="P:metal ion transport"/>
    <property type="evidence" value="ECO:0007669"/>
    <property type="project" value="UniProtKB-ARBA"/>
</dbReference>
<dbReference type="Proteomes" id="UP000194664">
    <property type="component" value="Unassembled WGS sequence"/>
</dbReference>
<evidence type="ECO:0000256" key="8">
    <source>
        <dbReference type="ARBA" id="ARBA00023136"/>
    </source>
</evidence>
<evidence type="ECO:0000256" key="3">
    <source>
        <dbReference type="ARBA" id="ARBA00022448"/>
    </source>
</evidence>
<comment type="similarity">
    <text evidence="2">Belongs to the TrkH potassium transport family.</text>
</comment>
<organism evidence="10 11">
    <name type="scientific">Marivivens niveibacter</name>
    <dbReference type="NCBI Taxonomy" id="1930667"/>
    <lineage>
        <taxon>Bacteria</taxon>
        <taxon>Pseudomonadati</taxon>
        <taxon>Pseudomonadota</taxon>
        <taxon>Alphaproteobacteria</taxon>
        <taxon>Rhodobacterales</taxon>
        <taxon>Paracoccaceae</taxon>
        <taxon>Marivivens group</taxon>
        <taxon>Marivivens</taxon>
    </lineage>
</organism>
<evidence type="ECO:0000256" key="6">
    <source>
        <dbReference type="ARBA" id="ARBA00022989"/>
    </source>
</evidence>
<feature type="transmembrane region" description="Helical" evidence="9">
    <location>
        <begin position="244"/>
        <end position="261"/>
    </location>
</feature>
<feature type="transmembrane region" description="Helical" evidence="9">
    <location>
        <begin position="478"/>
        <end position="498"/>
    </location>
</feature>
<evidence type="ECO:0000256" key="4">
    <source>
        <dbReference type="ARBA" id="ARBA00022475"/>
    </source>
</evidence>
<feature type="transmembrane region" description="Helical" evidence="9">
    <location>
        <begin position="281"/>
        <end position="297"/>
    </location>
</feature>
<protein>
    <submittedName>
        <fullName evidence="10">Potassium transporter TrkH</fullName>
    </submittedName>
</protein>
<keyword evidence="4" id="KW-1003">Cell membrane</keyword>
<dbReference type="PANTHER" id="PTHR32024:SF2">
    <property type="entry name" value="TRK SYSTEM POTASSIUM UPTAKE PROTEIN TRKG-RELATED"/>
    <property type="match status" value="1"/>
</dbReference>
<name>A0A251X3R8_9RHOB</name>
<dbReference type="InterPro" id="IPR003445">
    <property type="entry name" value="Cat_transpt"/>
</dbReference>
<dbReference type="EMBL" id="MSPP01000001">
    <property type="protein sequence ID" value="OUD11055.1"/>
    <property type="molecule type" value="Genomic_DNA"/>
</dbReference>
<reference evidence="10 11" key="1">
    <citation type="submission" date="2016-12" db="EMBL/GenBank/DDBJ databases">
        <title>The draft genome sequence of HSLHS2.</title>
        <authorList>
            <person name="Hu D."/>
            <person name="Wang L."/>
            <person name="Shao Z."/>
        </authorList>
    </citation>
    <scope>NUCLEOTIDE SEQUENCE [LARGE SCALE GENOMIC DNA]</scope>
    <source>
        <strain evidence="10">MCCC 1A06712</strain>
    </source>
</reference>
<keyword evidence="6 9" id="KW-1133">Transmembrane helix</keyword>
<proteinExistence type="inferred from homology"/>
<evidence type="ECO:0000256" key="9">
    <source>
        <dbReference type="SAM" id="Phobius"/>
    </source>
</evidence>
<dbReference type="PANTHER" id="PTHR32024">
    <property type="entry name" value="TRK SYSTEM POTASSIUM UPTAKE PROTEIN TRKG-RELATED"/>
    <property type="match status" value="1"/>
</dbReference>
<keyword evidence="5 9" id="KW-0812">Transmembrane</keyword>
<evidence type="ECO:0000313" key="10">
    <source>
        <dbReference type="EMBL" id="OUD11055.1"/>
    </source>
</evidence>
<evidence type="ECO:0000256" key="1">
    <source>
        <dbReference type="ARBA" id="ARBA00004651"/>
    </source>
</evidence>
<evidence type="ECO:0000256" key="2">
    <source>
        <dbReference type="ARBA" id="ARBA00009137"/>
    </source>
</evidence>
<gene>
    <name evidence="10" type="ORF">BVC71_04880</name>
</gene>
<keyword evidence="8 9" id="KW-0472">Membrane</keyword>
<evidence type="ECO:0000256" key="7">
    <source>
        <dbReference type="ARBA" id="ARBA00023065"/>
    </source>
</evidence>
<dbReference type="GO" id="GO:0008324">
    <property type="term" value="F:monoatomic cation transmembrane transporter activity"/>
    <property type="evidence" value="ECO:0007669"/>
    <property type="project" value="InterPro"/>
</dbReference>
<feature type="transmembrane region" description="Helical" evidence="9">
    <location>
        <begin position="40"/>
        <end position="59"/>
    </location>
</feature>
<feature type="transmembrane region" description="Helical" evidence="9">
    <location>
        <begin position="129"/>
        <end position="151"/>
    </location>
</feature>
<keyword evidence="3" id="KW-0813">Transport</keyword>
<evidence type="ECO:0000313" key="11">
    <source>
        <dbReference type="Proteomes" id="UP000194664"/>
    </source>
</evidence>
<comment type="caution">
    <text evidence="10">The sequence shown here is derived from an EMBL/GenBank/DDBJ whole genome shotgun (WGS) entry which is preliminary data.</text>
</comment>
<dbReference type="GO" id="GO:0005886">
    <property type="term" value="C:plasma membrane"/>
    <property type="evidence" value="ECO:0007669"/>
    <property type="project" value="UniProtKB-SubCell"/>
</dbReference>
<dbReference type="AlphaFoldDB" id="A0A251X3R8"/>
<sequence length="505" mass="55128">MKRITSLPFFVLLMGISGLAMIGPAAHALGNQEFHIARTFFYGAILTLILCSLIAMSTLDRSPRRVARSHFITLIFSFALLPVLLAIPFHEAHGRTSFFDAWFEMVSDFTTTGSTLYDSPWRVNASLHLWRSIVGWLGGLFVWIAAIAILAPMNLGGFEVRSAGNRSRIIQSFVQIARVADTSERLSKYAVKFTPIYVGLTFTLWLGLMIAGDTPFVALCHAMATLSTSGISPVGGLYWAESGIWGEVLIFCFMFFAVSRLTFSQDTVDQQKGKIWRDPELQMALILIILVPTVLYLRHFAGVVEEETTTGMMDGMRALWGGLFTTLSFLTTTGFESKAWGAVTDWSNLSTPGLMLVGLSLIGGGIATTAGGVKLLRVYALFRHSERELEKLVHPSSVGGSGQEARRIRRQGAQISWVFFMLFALSIIAVIVALSLTGVQFENAMVLAVAVLSNTGPLVETAAEAPISISGVPPMAKTILAVGMIVGRLEALAIIALFNPDFWRK</sequence>
<evidence type="ECO:0000256" key="5">
    <source>
        <dbReference type="ARBA" id="ARBA00022692"/>
    </source>
</evidence>
<dbReference type="Pfam" id="PF02386">
    <property type="entry name" value="TrkH"/>
    <property type="match status" value="1"/>
</dbReference>
<accession>A0A251X3R8</accession>
<feature type="transmembrane region" description="Helical" evidence="9">
    <location>
        <begin position="355"/>
        <end position="376"/>
    </location>
</feature>
<comment type="subcellular location">
    <subcellularLocation>
        <location evidence="1">Cell membrane</location>
        <topology evidence="1">Multi-pass membrane protein</topology>
    </subcellularLocation>
</comment>
<keyword evidence="11" id="KW-1185">Reference proteome</keyword>
<keyword evidence="7" id="KW-0406">Ion transport</keyword>
<feature type="transmembrane region" description="Helical" evidence="9">
    <location>
        <begin position="415"/>
        <end position="436"/>
    </location>
</feature>
<feature type="transmembrane region" description="Helical" evidence="9">
    <location>
        <begin position="189"/>
        <end position="210"/>
    </location>
</feature>
<feature type="transmembrane region" description="Helical" evidence="9">
    <location>
        <begin position="71"/>
        <end position="89"/>
    </location>
</feature>